<keyword evidence="4" id="KW-1185">Reference proteome</keyword>
<evidence type="ECO:0008006" key="5">
    <source>
        <dbReference type="Google" id="ProtNLM"/>
    </source>
</evidence>
<dbReference type="Proteomes" id="UP000825367">
    <property type="component" value="Chromosome"/>
</dbReference>
<reference evidence="3 4" key="1">
    <citation type="submission" date="2021-07" db="EMBL/GenBank/DDBJ databases">
        <title>Whole genome sequencing of non-tuberculosis mycobacteria type-strains.</title>
        <authorList>
            <person name="Igarashi Y."/>
            <person name="Osugi A."/>
            <person name="Mitarai S."/>
        </authorList>
    </citation>
    <scope>NUCLEOTIDE SEQUENCE [LARGE SCALE GENOMIC DNA]</scope>
    <source>
        <strain evidence="3 4">JCM 16370</strain>
    </source>
</reference>
<name>A0ABX8VG29_9MYCO</name>
<evidence type="ECO:0000313" key="3">
    <source>
        <dbReference type="EMBL" id="QYL14509.1"/>
    </source>
</evidence>
<feature type="region of interest" description="Disordered" evidence="1">
    <location>
        <begin position="27"/>
        <end position="50"/>
    </location>
</feature>
<protein>
    <recommendedName>
        <fullName evidence="5">DUF732 domain-containing protein</fullName>
    </recommendedName>
</protein>
<accession>A0ABX8VG29</accession>
<dbReference type="PROSITE" id="PS51257">
    <property type="entry name" value="PROKAR_LIPOPROTEIN"/>
    <property type="match status" value="1"/>
</dbReference>
<gene>
    <name evidence="3" type="ORF">K0O64_14905</name>
</gene>
<evidence type="ECO:0000313" key="4">
    <source>
        <dbReference type="Proteomes" id="UP000825367"/>
    </source>
</evidence>
<feature type="compositionally biased region" description="Low complexity" evidence="1">
    <location>
        <begin position="27"/>
        <end position="40"/>
    </location>
</feature>
<feature type="chain" id="PRO_5046995867" description="DUF732 domain-containing protein" evidence="2">
    <location>
        <begin position="27"/>
        <end position="152"/>
    </location>
</feature>
<feature type="signal peptide" evidence="2">
    <location>
        <begin position="1"/>
        <end position="26"/>
    </location>
</feature>
<organism evidence="3 4">
    <name type="scientific">Mycolicibacterium pallens</name>
    <dbReference type="NCBI Taxonomy" id="370524"/>
    <lineage>
        <taxon>Bacteria</taxon>
        <taxon>Bacillati</taxon>
        <taxon>Actinomycetota</taxon>
        <taxon>Actinomycetes</taxon>
        <taxon>Mycobacteriales</taxon>
        <taxon>Mycobacteriaceae</taxon>
        <taxon>Mycolicibacterium</taxon>
    </lineage>
</organism>
<evidence type="ECO:0000256" key="1">
    <source>
        <dbReference type="SAM" id="MobiDB-lite"/>
    </source>
</evidence>
<keyword evidence="2" id="KW-0732">Signal</keyword>
<proteinExistence type="predicted"/>
<dbReference type="EMBL" id="CP080333">
    <property type="protein sequence ID" value="QYL14509.1"/>
    <property type="molecule type" value="Genomic_DNA"/>
</dbReference>
<evidence type="ECO:0000256" key="2">
    <source>
        <dbReference type="SAM" id="SignalP"/>
    </source>
</evidence>
<dbReference type="RefSeq" id="WP_071944669.1">
    <property type="nucleotide sequence ID" value="NZ_BAAAVX010000025.1"/>
</dbReference>
<sequence length="152" mass="15794">MVRIVSTLITVVAPLVVVSCSGPEAAAPSPSPVAASSAVPRATPLPPTTDQPCHLVAVRDLIEWHRSSHPPSADGSTGQPASAVKFGNVNLVGCKSSLDGWVEEHSDSPADTAAGFRDCYEIAWADDNPGYDIHASPAPRLKNVLMQAGNDC</sequence>